<dbReference type="CDD" id="cd01171">
    <property type="entry name" value="YXKO-related"/>
    <property type="match status" value="1"/>
</dbReference>
<protein>
    <recommendedName>
        <fullName evidence="19">Bifunctional NAD(P)H-hydrate repair enzyme</fullName>
    </recommendedName>
    <alternativeName>
        <fullName evidence="19">Nicotinamide nucleotide repair protein</fullName>
    </alternativeName>
    <domain>
        <recommendedName>
            <fullName evidence="19">ADP-dependent (S)-NAD(P)H-hydrate dehydratase</fullName>
            <ecNumber evidence="19">4.2.1.136</ecNumber>
        </recommendedName>
        <alternativeName>
            <fullName evidence="19">ADP-dependent NAD(P)HX dehydratase</fullName>
        </alternativeName>
    </domain>
    <domain>
        <recommendedName>
            <fullName evidence="19">NAD(P)H-hydrate epimerase</fullName>
            <ecNumber evidence="19">5.1.99.6</ecNumber>
        </recommendedName>
    </domain>
</protein>
<dbReference type="eggNOG" id="COG0062">
    <property type="taxonomic scope" value="Bacteria"/>
</dbReference>
<feature type="binding site" evidence="18">
    <location>
        <begin position="59"/>
        <end position="63"/>
    </location>
    <ligand>
        <name>(6S)-NADPHX</name>
        <dbReference type="ChEBI" id="CHEBI:64076"/>
    </ligand>
</feature>
<dbReference type="NCBIfam" id="TIGR00196">
    <property type="entry name" value="yjeF_cterm"/>
    <property type="match status" value="1"/>
</dbReference>
<comment type="subunit">
    <text evidence="17">Homotetramer.</text>
</comment>
<comment type="function">
    <text evidence="18">Catalyzes the epimerization of the S- and R-forms of NAD(P)HX, a damaged form of NAD(P)H that is a result of enzymatic or heat-dependent hydration. This is a prerequisite for the S-specific NAD(P)H-hydrate dehydratase to allow the repair of both epimers of NAD(P)HX.</text>
</comment>
<comment type="caution">
    <text evidence="18">Lacks conserved residue(s) required for the propagation of feature annotation.</text>
</comment>
<evidence type="ECO:0000313" key="23">
    <source>
        <dbReference type="Proteomes" id="UP000001556"/>
    </source>
</evidence>
<evidence type="ECO:0000256" key="17">
    <source>
        <dbReference type="HAMAP-Rule" id="MF_01965"/>
    </source>
</evidence>
<name>A4J8G8_DESRM</name>
<evidence type="ECO:0000256" key="10">
    <source>
        <dbReference type="ARBA" id="ARBA00023027"/>
    </source>
</evidence>
<reference evidence="22 23" key="1">
    <citation type="submission" date="2007-03" db="EMBL/GenBank/DDBJ databases">
        <title>Complete sequence of Desulfotomaculum reducens MI-1.</title>
        <authorList>
            <consortium name="US DOE Joint Genome Institute"/>
            <person name="Copeland A."/>
            <person name="Lucas S."/>
            <person name="Lapidus A."/>
            <person name="Barry K."/>
            <person name="Detter J.C."/>
            <person name="Glavina del Rio T."/>
            <person name="Hammon N."/>
            <person name="Israni S."/>
            <person name="Dalin E."/>
            <person name="Tice H."/>
            <person name="Pitluck S."/>
            <person name="Sims D."/>
            <person name="Brettin T."/>
            <person name="Bruce D."/>
            <person name="Han C."/>
            <person name="Tapia R."/>
            <person name="Schmutz J."/>
            <person name="Larimer F."/>
            <person name="Land M."/>
            <person name="Hauser L."/>
            <person name="Kyrpides N."/>
            <person name="Kim E."/>
            <person name="Tebo B.M."/>
            <person name="Richardson P."/>
        </authorList>
    </citation>
    <scope>NUCLEOTIDE SEQUENCE [LARGE SCALE GENOMIC DNA]</scope>
    <source>
        <strain evidence="22 23">MI-1</strain>
    </source>
</reference>
<evidence type="ECO:0000256" key="13">
    <source>
        <dbReference type="ARBA" id="ARBA00023268"/>
    </source>
</evidence>
<comment type="similarity">
    <text evidence="4 19">In the C-terminal section; belongs to the NnrD/CARKD family.</text>
</comment>
<keyword evidence="9 18" id="KW-0630">Potassium</keyword>
<evidence type="ECO:0000256" key="6">
    <source>
        <dbReference type="ARBA" id="ARBA00022741"/>
    </source>
</evidence>
<comment type="catalytic activity">
    <reaction evidence="16 17 19">
        <text>(6S)-NADPHX + ADP = AMP + phosphate + NADPH + H(+)</text>
        <dbReference type="Rhea" id="RHEA:32235"/>
        <dbReference type="ChEBI" id="CHEBI:15378"/>
        <dbReference type="ChEBI" id="CHEBI:43474"/>
        <dbReference type="ChEBI" id="CHEBI:57783"/>
        <dbReference type="ChEBI" id="CHEBI:64076"/>
        <dbReference type="ChEBI" id="CHEBI:456215"/>
        <dbReference type="ChEBI" id="CHEBI:456216"/>
        <dbReference type="EC" id="4.2.1.136"/>
    </reaction>
</comment>
<dbReference type="HOGENOM" id="CLU_024853_4_1_9"/>
<evidence type="ECO:0000256" key="16">
    <source>
        <dbReference type="ARBA" id="ARBA00049209"/>
    </source>
</evidence>
<dbReference type="EC" id="5.1.99.6" evidence="19"/>
<comment type="catalytic activity">
    <reaction evidence="2 18 19">
        <text>(6R)-NADPHX = (6S)-NADPHX</text>
        <dbReference type="Rhea" id="RHEA:32227"/>
        <dbReference type="ChEBI" id="CHEBI:64076"/>
        <dbReference type="ChEBI" id="CHEBI:64077"/>
        <dbReference type="EC" id="5.1.99.6"/>
    </reaction>
</comment>
<dbReference type="STRING" id="349161.Dred_2867"/>
<proteinExistence type="inferred from homology"/>
<dbReference type="GO" id="GO:0052855">
    <property type="term" value="F:ADP-dependent NAD(P)H-hydrate dehydratase activity"/>
    <property type="evidence" value="ECO:0007669"/>
    <property type="project" value="UniProtKB-UniRule"/>
</dbReference>
<keyword evidence="22" id="KW-0418">Kinase</keyword>
<keyword evidence="23" id="KW-1185">Reference proteome</keyword>
<dbReference type="InterPro" id="IPR036652">
    <property type="entry name" value="YjeF_N_dom_sf"/>
</dbReference>
<feature type="binding site" evidence="17">
    <location>
        <position position="337"/>
    </location>
    <ligand>
        <name>(6S)-NADPHX</name>
        <dbReference type="ChEBI" id="CHEBI:64076"/>
    </ligand>
</feature>
<dbReference type="PROSITE" id="PS51385">
    <property type="entry name" value="YJEF_N"/>
    <property type="match status" value="1"/>
</dbReference>
<dbReference type="Gene3D" id="3.40.1190.20">
    <property type="match status" value="1"/>
</dbReference>
<comment type="function">
    <text evidence="17">Catalyzes the dehydration of the S-form of NAD(P)HX at the expense of ADP, which is converted to AMP. Together with NAD(P)HX epimerase, which catalyzes the epimerization of the S- and R-forms, the enzyme allows the repair of both epimers of NAD(P)HX, a damaged form of NAD(P)H that is a result of enzymatic or heat-dependent hydration.</text>
</comment>
<comment type="similarity">
    <text evidence="17">Belongs to the NnrD/CARKD family.</text>
</comment>
<dbReference type="eggNOG" id="COG0063">
    <property type="taxonomic scope" value="Bacteria"/>
</dbReference>
<dbReference type="OrthoDB" id="9806925at2"/>
<dbReference type="EC" id="4.2.1.136" evidence="19"/>
<dbReference type="PIRSF" id="PIRSF017184">
    <property type="entry name" value="Nnr"/>
    <property type="match status" value="1"/>
</dbReference>
<feature type="binding site" evidence="18">
    <location>
        <position position="167"/>
    </location>
    <ligand>
        <name>K(+)</name>
        <dbReference type="ChEBI" id="CHEBI:29103"/>
    </ligand>
</feature>
<evidence type="ECO:0000313" key="22">
    <source>
        <dbReference type="EMBL" id="ABO51371.1"/>
    </source>
</evidence>
<dbReference type="Proteomes" id="UP000001556">
    <property type="component" value="Chromosome"/>
</dbReference>
<dbReference type="GO" id="GO:0110051">
    <property type="term" value="P:metabolite repair"/>
    <property type="evidence" value="ECO:0007669"/>
    <property type="project" value="TreeGrafter"/>
</dbReference>
<comment type="cofactor">
    <cofactor evidence="17">
        <name>Mg(2+)</name>
        <dbReference type="ChEBI" id="CHEBI:18420"/>
    </cofactor>
</comment>
<feature type="domain" description="YjeF N-terminal" evidence="21">
    <location>
        <begin position="9"/>
        <end position="221"/>
    </location>
</feature>
<keyword evidence="5 18" id="KW-0479">Metal-binding</keyword>
<dbReference type="PROSITE" id="PS51383">
    <property type="entry name" value="YJEF_C_3"/>
    <property type="match status" value="1"/>
</dbReference>
<keyword evidence="13" id="KW-0511">Multifunctional enzyme</keyword>
<dbReference type="HAMAP" id="MF_01966">
    <property type="entry name" value="NADHX_epimerase"/>
    <property type="match status" value="1"/>
</dbReference>
<keyword evidence="22" id="KW-0808">Transferase</keyword>
<comment type="function">
    <text evidence="14 19">Bifunctional enzyme that catalyzes the epimerization of the S- and R-forms of NAD(P)HX and the dehydration of the S-form of NAD(P)HX at the expense of ADP, which is converted to AMP. This allows the repair of both epimers of NAD(P)HX, a damaged form of NAD(P)H that is a result of enzymatic or heat-dependent hydration.</text>
</comment>
<feature type="binding site" evidence="18">
    <location>
        <position position="60"/>
    </location>
    <ligand>
        <name>K(+)</name>
        <dbReference type="ChEBI" id="CHEBI:29103"/>
    </ligand>
</feature>
<evidence type="ECO:0000256" key="1">
    <source>
        <dbReference type="ARBA" id="ARBA00000013"/>
    </source>
</evidence>
<comment type="catalytic activity">
    <reaction evidence="15 17 19">
        <text>(6S)-NADHX + ADP = AMP + phosphate + NADH + H(+)</text>
        <dbReference type="Rhea" id="RHEA:32223"/>
        <dbReference type="ChEBI" id="CHEBI:15378"/>
        <dbReference type="ChEBI" id="CHEBI:43474"/>
        <dbReference type="ChEBI" id="CHEBI:57945"/>
        <dbReference type="ChEBI" id="CHEBI:64074"/>
        <dbReference type="ChEBI" id="CHEBI:456215"/>
        <dbReference type="ChEBI" id="CHEBI:456216"/>
        <dbReference type="EC" id="4.2.1.136"/>
    </reaction>
</comment>
<dbReference type="InterPro" id="IPR004443">
    <property type="entry name" value="YjeF_N_dom"/>
</dbReference>
<evidence type="ECO:0000256" key="11">
    <source>
        <dbReference type="ARBA" id="ARBA00023235"/>
    </source>
</evidence>
<evidence type="ECO:0000256" key="3">
    <source>
        <dbReference type="ARBA" id="ARBA00006001"/>
    </source>
</evidence>
<dbReference type="PANTHER" id="PTHR12592">
    <property type="entry name" value="ATP-DEPENDENT (S)-NAD(P)H-HYDRATE DEHYDRATASE FAMILY MEMBER"/>
    <property type="match status" value="1"/>
</dbReference>
<evidence type="ECO:0000256" key="15">
    <source>
        <dbReference type="ARBA" id="ARBA00048238"/>
    </source>
</evidence>
<comment type="catalytic activity">
    <reaction evidence="1 18 19">
        <text>(6R)-NADHX = (6S)-NADHX</text>
        <dbReference type="Rhea" id="RHEA:32215"/>
        <dbReference type="ChEBI" id="CHEBI:64074"/>
        <dbReference type="ChEBI" id="CHEBI:64075"/>
        <dbReference type="EC" id="5.1.99.6"/>
    </reaction>
</comment>
<dbReference type="InterPro" id="IPR000631">
    <property type="entry name" value="CARKD"/>
</dbReference>
<feature type="binding site" evidence="17">
    <location>
        <position position="266"/>
    </location>
    <ligand>
        <name>(6S)-NADPHX</name>
        <dbReference type="ChEBI" id="CHEBI:64076"/>
    </ligand>
</feature>
<evidence type="ECO:0000259" key="21">
    <source>
        <dbReference type="PROSITE" id="PS51385"/>
    </source>
</evidence>
<dbReference type="AlphaFoldDB" id="A4J8G8"/>
<feature type="binding site" evidence="18">
    <location>
        <position position="164"/>
    </location>
    <ligand>
        <name>(6S)-NADPHX</name>
        <dbReference type="ChEBI" id="CHEBI:64076"/>
    </ligand>
</feature>
<evidence type="ECO:0000256" key="19">
    <source>
        <dbReference type="PIRNR" id="PIRNR017184"/>
    </source>
</evidence>
<dbReference type="GO" id="GO:0046496">
    <property type="term" value="P:nicotinamide nucleotide metabolic process"/>
    <property type="evidence" value="ECO:0007669"/>
    <property type="project" value="UniProtKB-UniRule"/>
</dbReference>
<dbReference type="RefSeq" id="WP_011879164.1">
    <property type="nucleotide sequence ID" value="NC_009253.1"/>
</dbReference>
<feature type="domain" description="YjeF C-terminal" evidence="20">
    <location>
        <begin position="231"/>
        <end position="514"/>
    </location>
</feature>
<evidence type="ECO:0000256" key="9">
    <source>
        <dbReference type="ARBA" id="ARBA00022958"/>
    </source>
</evidence>
<dbReference type="GO" id="GO:0052856">
    <property type="term" value="F:NAD(P)HX epimerase activity"/>
    <property type="evidence" value="ECO:0007669"/>
    <property type="project" value="UniProtKB-UniRule"/>
</dbReference>
<dbReference type="GO" id="GO:0016301">
    <property type="term" value="F:kinase activity"/>
    <property type="evidence" value="ECO:0007669"/>
    <property type="project" value="UniProtKB-KW"/>
</dbReference>
<keyword evidence="6 17" id="KW-0547">Nucleotide-binding</keyword>
<dbReference type="SUPFAM" id="SSF64153">
    <property type="entry name" value="YjeF N-terminal domain-like"/>
    <property type="match status" value="1"/>
</dbReference>
<evidence type="ECO:0000259" key="20">
    <source>
        <dbReference type="PROSITE" id="PS51383"/>
    </source>
</evidence>
<feature type="binding site" evidence="17">
    <location>
        <begin position="425"/>
        <end position="429"/>
    </location>
    <ligand>
        <name>AMP</name>
        <dbReference type="ChEBI" id="CHEBI:456215"/>
    </ligand>
</feature>
<dbReference type="NCBIfam" id="TIGR00197">
    <property type="entry name" value="yjeF_nterm"/>
    <property type="match status" value="1"/>
</dbReference>
<evidence type="ECO:0000256" key="7">
    <source>
        <dbReference type="ARBA" id="ARBA00022840"/>
    </source>
</evidence>
<evidence type="ECO:0000256" key="12">
    <source>
        <dbReference type="ARBA" id="ARBA00023239"/>
    </source>
</evidence>
<comment type="similarity">
    <text evidence="3 19">In the N-terminal section; belongs to the NnrE/AIBP family.</text>
</comment>
<dbReference type="Pfam" id="PF01256">
    <property type="entry name" value="Carb_kinase"/>
    <property type="match status" value="1"/>
</dbReference>
<dbReference type="GO" id="GO:0005524">
    <property type="term" value="F:ATP binding"/>
    <property type="evidence" value="ECO:0007669"/>
    <property type="project" value="UniProtKB-UniRule"/>
</dbReference>
<organism evidence="22 23">
    <name type="scientific">Desulforamulus reducens (strain ATCC BAA-1160 / DSM 100696 / MI-1)</name>
    <name type="common">Desulfotomaculum reducens</name>
    <dbReference type="NCBI Taxonomy" id="349161"/>
    <lineage>
        <taxon>Bacteria</taxon>
        <taxon>Bacillati</taxon>
        <taxon>Bacillota</taxon>
        <taxon>Clostridia</taxon>
        <taxon>Eubacteriales</taxon>
        <taxon>Peptococcaceae</taxon>
        <taxon>Desulforamulus</taxon>
    </lineage>
</organism>
<evidence type="ECO:0000256" key="5">
    <source>
        <dbReference type="ARBA" id="ARBA00022723"/>
    </source>
</evidence>
<gene>
    <name evidence="17" type="primary">nnrD</name>
    <name evidence="18" type="synonym">nnrE</name>
    <name evidence="22" type="ordered locus">Dred_2867</name>
</gene>
<feature type="binding site" evidence="17">
    <location>
        <position position="455"/>
    </location>
    <ligand>
        <name>(6S)-NADPHX</name>
        <dbReference type="ChEBI" id="CHEBI:64076"/>
    </ligand>
</feature>
<dbReference type="HAMAP" id="MF_01965">
    <property type="entry name" value="NADHX_dehydratase"/>
    <property type="match status" value="1"/>
</dbReference>
<dbReference type="PANTHER" id="PTHR12592:SF0">
    <property type="entry name" value="ATP-DEPENDENT (S)-NAD(P)H-HYDRATE DEHYDRATASE"/>
    <property type="match status" value="1"/>
</dbReference>
<feature type="binding site" evidence="17">
    <location>
        <position position="454"/>
    </location>
    <ligand>
        <name>AMP</name>
        <dbReference type="ChEBI" id="CHEBI:456215"/>
    </ligand>
</feature>
<accession>A4J8G8</accession>
<comment type="cofactor">
    <cofactor evidence="18 19">
        <name>K(+)</name>
        <dbReference type="ChEBI" id="CHEBI:29103"/>
    </cofactor>
    <text evidence="18 19">Binds 1 potassium ion per subunit.</text>
</comment>
<keyword evidence="12 17" id="KW-0456">Lyase</keyword>
<dbReference type="InterPro" id="IPR030677">
    <property type="entry name" value="Nnr"/>
</dbReference>
<feature type="binding site" evidence="18">
    <location>
        <begin position="135"/>
        <end position="141"/>
    </location>
    <ligand>
        <name>(6S)-NADPHX</name>
        <dbReference type="ChEBI" id="CHEBI:64076"/>
    </ligand>
</feature>
<comment type="similarity">
    <text evidence="18">Belongs to the NnrE/AIBP family.</text>
</comment>
<evidence type="ECO:0000256" key="2">
    <source>
        <dbReference type="ARBA" id="ARBA00000909"/>
    </source>
</evidence>
<sequence>MRIVTAAEMRDIDRQAIEDYGIPGVVLMENAGLRVIEVIQNILSEVKGKVFTILVGKGNNGGDGLVIARHLFNRGALVKVLLMAEPEEFMNDAGVNLTIWKKMGQPVYQVNKENGINLVKVALLNTDIFIDALFGTGFHGMVNEKVARIIELINASSVTVIAVDIPSGLEADTGRAPGPSIKANHTVTFGLPKLGLVVEPGASIAGELHVVDISLPKYLTESKAIPRQLLTKQLIASWFKPRRSVSHKGIYGHVLLVAGSRDMSGAARMAARGALRAGAGLVTLAVPQSIQPLVAAGLEEAMTKGLAETEEGTLSTEALEQILEACQSADVLALGPGITTHPETIDLVRNLLPKLTIPVVLDADALNALAGASHLLEQLQTPAIITPHPGEMSRLLGLTIDEVQEERLYLTGTSAKDWNLVVLLKGAKTIIGTPEGEIYINPTGNPGMATGGSGDALTGIIASLVAQGFSPTQAAAAGAYLHGYAGDLAAQELSEVSTLASDLVRFLPATMKAVLTK</sequence>
<dbReference type="Gene3D" id="3.40.50.10260">
    <property type="entry name" value="YjeF N-terminal domain"/>
    <property type="match status" value="1"/>
</dbReference>
<dbReference type="EMBL" id="CP000612">
    <property type="protein sequence ID" value="ABO51371.1"/>
    <property type="molecule type" value="Genomic_DNA"/>
</dbReference>
<keyword evidence="7 17" id="KW-0067">ATP-binding</keyword>
<evidence type="ECO:0000256" key="18">
    <source>
        <dbReference type="HAMAP-Rule" id="MF_01966"/>
    </source>
</evidence>
<dbReference type="KEGG" id="drm:Dred_2867"/>
<keyword evidence="11 18" id="KW-0413">Isomerase</keyword>
<evidence type="ECO:0000256" key="4">
    <source>
        <dbReference type="ARBA" id="ARBA00009524"/>
    </source>
</evidence>
<dbReference type="SUPFAM" id="SSF53613">
    <property type="entry name" value="Ribokinase-like"/>
    <property type="match status" value="1"/>
</dbReference>
<feature type="binding site" evidence="18">
    <location>
        <position position="131"/>
    </location>
    <ligand>
        <name>K(+)</name>
        <dbReference type="ChEBI" id="CHEBI:29103"/>
    </ligand>
</feature>
<feature type="binding site" evidence="17">
    <location>
        <position position="388"/>
    </location>
    <ligand>
        <name>(6S)-NADPHX</name>
        <dbReference type="ChEBI" id="CHEBI:64076"/>
    </ligand>
</feature>
<evidence type="ECO:0000256" key="14">
    <source>
        <dbReference type="ARBA" id="ARBA00025153"/>
    </source>
</evidence>
<keyword evidence="8 17" id="KW-0521">NADP</keyword>
<keyword evidence="10 17" id="KW-0520">NAD</keyword>
<dbReference type="InterPro" id="IPR029056">
    <property type="entry name" value="Ribokinase-like"/>
</dbReference>
<dbReference type="Pfam" id="PF03853">
    <property type="entry name" value="YjeF_N"/>
    <property type="match status" value="1"/>
</dbReference>
<evidence type="ECO:0000256" key="8">
    <source>
        <dbReference type="ARBA" id="ARBA00022857"/>
    </source>
</evidence>
<dbReference type="GO" id="GO:0046872">
    <property type="term" value="F:metal ion binding"/>
    <property type="evidence" value="ECO:0007669"/>
    <property type="project" value="UniProtKB-UniRule"/>
</dbReference>